<dbReference type="SUPFAM" id="SSF52025">
    <property type="entry name" value="PA domain"/>
    <property type="match status" value="1"/>
</dbReference>
<feature type="binding site" evidence="6">
    <location>
        <position position="401"/>
    </location>
    <ligand>
        <name>Ca(2+)</name>
        <dbReference type="ChEBI" id="CHEBI:29108"/>
    </ligand>
</feature>
<dbReference type="PANTHER" id="PTHR45679:SF5">
    <property type="entry name" value="ER DEGRADATION-ENHANCING ALPHA-MANNOSIDASE-LIKE PROTEIN 1"/>
    <property type="match status" value="1"/>
</dbReference>
<evidence type="ECO:0000313" key="11">
    <source>
        <dbReference type="Proteomes" id="UP001255856"/>
    </source>
</evidence>
<keyword evidence="7" id="KW-0326">Glycosidase</keyword>
<proteinExistence type="inferred from homology"/>
<comment type="cofactor">
    <cofactor evidence="6">
        <name>Ca(2+)</name>
        <dbReference type="ChEBI" id="CHEBI:29108"/>
    </cofactor>
</comment>
<evidence type="ECO:0000256" key="1">
    <source>
        <dbReference type="ARBA" id="ARBA00004240"/>
    </source>
</evidence>
<evidence type="ECO:0000256" key="6">
    <source>
        <dbReference type="PIRSR" id="PIRSR601382-2"/>
    </source>
</evidence>
<dbReference type="Gene3D" id="1.50.10.10">
    <property type="match status" value="1"/>
</dbReference>
<name>A0AAD9ML94_PROWI</name>
<reference evidence="10" key="1">
    <citation type="submission" date="2021-01" db="EMBL/GenBank/DDBJ databases">
        <authorList>
            <person name="Eckstrom K.M.E."/>
        </authorList>
    </citation>
    <scope>NUCLEOTIDE SEQUENCE</scope>
    <source>
        <strain evidence="10">UVCC 0001</strain>
    </source>
</reference>
<evidence type="ECO:0000256" key="3">
    <source>
        <dbReference type="ARBA" id="ARBA00022824"/>
    </source>
</evidence>
<keyword evidence="7" id="KW-0378">Hydrolase</keyword>
<evidence type="ECO:0000313" key="10">
    <source>
        <dbReference type="EMBL" id="KAK2077733.1"/>
    </source>
</evidence>
<dbReference type="GO" id="GO:0004571">
    <property type="term" value="F:mannosyl-oligosaccharide 1,2-alpha-mannosidase activity"/>
    <property type="evidence" value="ECO:0007669"/>
    <property type="project" value="InterPro"/>
</dbReference>
<keyword evidence="3" id="KW-0256">Endoplasmic reticulum</keyword>
<comment type="caution">
    <text evidence="10">The sequence shown here is derived from an EMBL/GenBank/DDBJ whole genome shotgun (WGS) entry which is preliminary data.</text>
</comment>
<keyword evidence="4" id="KW-0325">Glycoprotein</keyword>
<dbReference type="Proteomes" id="UP001255856">
    <property type="component" value="Unassembled WGS sequence"/>
</dbReference>
<dbReference type="EC" id="3.2.1.-" evidence="7"/>
<evidence type="ECO:0000256" key="4">
    <source>
        <dbReference type="ARBA" id="ARBA00023180"/>
    </source>
</evidence>
<sequence>MFLQGYENYTQYAYPKLFNLEDKFRAAVYEVTGQGPGPAMTSPRNFTLDRNARAHVFEITIRALGGLLSAHQLVTRNPSVVPGYEGGLLGAARDLADRLLPAFDTPTGLPLPWVNLQHGRIPHELRETCTACAGSLLLEFGSLSRMTGEPKYEAAAARAMERLFESRSRLGLVGNTISCDTGAWVRKDAGAGAGIDSYYEYLLKAYLMFGNETYLRWAAVSYGAVLAHIAVESPSMDEPWLLDVDMHTGLVQHYGAWSLSAYWPGFLSLAGLQRKAARQVSQWMGVWRRFGALPEMFEVTTLAHHPTHNGYPLRPELAESLFYVASGDEGGRAGLVEAGAEILAGLQSLAPARCGFAGLRSVLTRRQDDVMESFFLSETLKYLLLLFRGAGPVLDRWVLSTEGHLLEPWRSRDDDDQLQGSCPVLWADRGNGSWLEFGPAPPHTSLALDPGTCAAVCAPSGAAATAEAADRRLASALPLLRPPPAEDMPLLRERRCMACHAFQHAEGHVWTAKHRRWLARHRPGTRRGAGGHPRADASAQQPMGEAPISPQNMRHFLCEHVRPGVVVIETVVNANVNPVVRRVAFTAAVDSEPVLGIDGVLADFGPAIWHPADGAADTCYAPTGEVAEDASLQDCCPLLDLWPVTYPRPTVLPRVASSLVLADPVTLCNDWPGFSYHVGGAALLAVRGECQFADKARRAAAAGASALVVVNAGEAATDVWSMGGDGGIDLLALPMPALMISAQDGLALQALLAENAEGSSVTIELRDGGAWAHGDEERQGEGDESTDEDSDEEEDNSVGSVDEDGFQTLAASQTSTSSSSAAGPQSEARPFVSSFNLIVVSMLEPNVMAALRNPLLRTAHITQALNRRLAAEHARLPFHP</sequence>
<dbReference type="GO" id="GO:0005975">
    <property type="term" value="P:carbohydrate metabolic process"/>
    <property type="evidence" value="ECO:0007669"/>
    <property type="project" value="InterPro"/>
</dbReference>
<dbReference type="Gene3D" id="3.50.30.30">
    <property type="match status" value="1"/>
</dbReference>
<dbReference type="PANTHER" id="PTHR45679">
    <property type="entry name" value="ER DEGRADATION-ENHANCING ALPHA-MANNOSIDASE-LIKE PROTEIN 2"/>
    <property type="match status" value="1"/>
</dbReference>
<keyword evidence="6" id="KW-0479">Metal-binding</keyword>
<keyword evidence="6" id="KW-0106">Calcium</keyword>
<feature type="region of interest" description="Disordered" evidence="8">
    <location>
        <begin position="770"/>
        <end position="802"/>
    </location>
</feature>
<evidence type="ECO:0000256" key="7">
    <source>
        <dbReference type="RuleBase" id="RU361193"/>
    </source>
</evidence>
<feature type="domain" description="PA" evidence="9">
    <location>
        <begin position="658"/>
        <end position="748"/>
    </location>
</feature>
<dbReference type="PRINTS" id="PR00747">
    <property type="entry name" value="GLYHDRLASE47"/>
</dbReference>
<organism evidence="10 11">
    <name type="scientific">Prototheca wickerhamii</name>
    <dbReference type="NCBI Taxonomy" id="3111"/>
    <lineage>
        <taxon>Eukaryota</taxon>
        <taxon>Viridiplantae</taxon>
        <taxon>Chlorophyta</taxon>
        <taxon>core chlorophytes</taxon>
        <taxon>Trebouxiophyceae</taxon>
        <taxon>Chlorellales</taxon>
        <taxon>Chlorellaceae</taxon>
        <taxon>Prototheca</taxon>
    </lineage>
</organism>
<protein>
    <recommendedName>
        <fullName evidence="7">alpha-1,2-Mannosidase</fullName>
        <ecNumber evidence="7">3.2.1.-</ecNumber>
    </recommendedName>
</protein>
<dbReference type="EMBL" id="JASFZW010000006">
    <property type="protein sequence ID" value="KAK2077733.1"/>
    <property type="molecule type" value="Genomic_DNA"/>
</dbReference>
<gene>
    <name evidence="10" type="ORF">QBZ16_004579</name>
</gene>
<feature type="compositionally biased region" description="Acidic residues" evidence="8">
    <location>
        <begin position="782"/>
        <end position="802"/>
    </location>
</feature>
<dbReference type="SUPFAM" id="SSF48225">
    <property type="entry name" value="Seven-hairpin glycosidases"/>
    <property type="match status" value="1"/>
</dbReference>
<dbReference type="InterPro" id="IPR046450">
    <property type="entry name" value="PA_dom_sf"/>
</dbReference>
<dbReference type="GO" id="GO:0016020">
    <property type="term" value="C:membrane"/>
    <property type="evidence" value="ECO:0007669"/>
    <property type="project" value="InterPro"/>
</dbReference>
<dbReference type="AlphaFoldDB" id="A0AAD9ML94"/>
<evidence type="ECO:0000256" key="8">
    <source>
        <dbReference type="SAM" id="MobiDB-lite"/>
    </source>
</evidence>
<feature type="active site" description="Proton donor" evidence="5">
    <location>
        <position position="295"/>
    </location>
</feature>
<dbReference type="GO" id="GO:0005509">
    <property type="term" value="F:calcium ion binding"/>
    <property type="evidence" value="ECO:0007669"/>
    <property type="project" value="InterPro"/>
</dbReference>
<dbReference type="InterPro" id="IPR012341">
    <property type="entry name" value="6hp_glycosidase-like_sf"/>
</dbReference>
<dbReference type="Pfam" id="PF02225">
    <property type="entry name" value="PA"/>
    <property type="match status" value="1"/>
</dbReference>
<dbReference type="GO" id="GO:0044322">
    <property type="term" value="C:endoplasmic reticulum quality control compartment"/>
    <property type="evidence" value="ECO:0007669"/>
    <property type="project" value="GOC"/>
</dbReference>
<dbReference type="Pfam" id="PF01532">
    <property type="entry name" value="Glyco_hydro_47"/>
    <property type="match status" value="1"/>
</dbReference>
<comment type="similarity">
    <text evidence="2 7">Belongs to the glycosyl hydrolase 47 family.</text>
</comment>
<dbReference type="InterPro" id="IPR003137">
    <property type="entry name" value="PA_domain"/>
</dbReference>
<feature type="active site" description="Proton donor" evidence="5">
    <location>
        <position position="58"/>
    </location>
</feature>
<feature type="region of interest" description="Disordered" evidence="8">
    <location>
        <begin position="523"/>
        <end position="548"/>
    </location>
</feature>
<dbReference type="GO" id="GO:1904380">
    <property type="term" value="P:endoplasmic reticulum mannose trimming"/>
    <property type="evidence" value="ECO:0007669"/>
    <property type="project" value="InterPro"/>
</dbReference>
<evidence type="ECO:0000256" key="5">
    <source>
        <dbReference type="PIRSR" id="PIRSR601382-1"/>
    </source>
</evidence>
<feature type="active site" evidence="5">
    <location>
        <position position="196"/>
    </location>
</feature>
<evidence type="ECO:0000256" key="2">
    <source>
        <dbReference type="ARBA" id="ARBA00007658"/>
    </source>
</evidence>
<dbReference type="InterPro" id="IPR001382">
    <property type="entry name" value="Glyco_hydro_47"/>
</dbReference>
<comment type="subcellular location">
    <subcellularLocation>
        <location evidence="1">Endoplasmic reticulum</location>
    </subcellularLocation>
</comment>
<feature type="active site" evidence="5">
    <location>
        <position position="316"/>
    </location>
</feature>
<keyword evidence="11" id="KW-1185">Reference proteome</keyword>
<dbReference type="InterPro" id="IPR044674">
    <property type="entry name" value="EDEM1/2/3"/>
</dbReference>
<accession>A0AAD9ML94</accession>
<evidence type="ECO:0000259" key="9">
    <source>
        <dbReference type="Pfam" id="PF02225"/>
    </source>
</evidence>
<dbReference type="InterPro" id="IPR036026">
    <property type="entry name" value="Seven-hairpin_glycosidases"/>
</dbReference>